<organism evidence="1 2">
    <name type="scientific">Aspergillus costaricaensis CBS 115574</name>
    <dbReference type="NCBI Taxonomy" id="1448317"/>
    <lineage>
        <taxon>Eukaryota</taxon>
        <taxon>Fungi</taxon>
        <taxon>Dikarya</taxon>
        <taxon>Ascomycota</taxon>
        <taxon>Pezizomycotina</taxon>
        <taxon>Eurotiomycetes</taxon>
        <taxon>Eurotiomycetidae</taxon>
        <taxon>Eurotiales</taxon>
        <taxon>Aspergillaceae</taxon>
        <taxon>Aspergillus</taxon>
        <taxon>Aspergillus subgen. Circumdati</taxon>
    </lineage>
</organism>
<dbReference type="Proteomes" id="UP000249748">
    <property type="component" value="Unassembled WGS sequence"/>
</dbReference>
<name>A0ACD1I0R4_9EURO</name>
<evidence type="ECO:0000313" key="1">
    <source>
        <dbReference type="EMBL" id="RAK83642.1"/>
    </source>
</evidence>
<keyword evidence="2" id="KW-1185">Reference proteome</keyword>
<reference evidence="1" key="1">
    <citation type="submission" date="2018-02" db="EMBL/GenBank/DDBJ databases">
        <title>The genomes of Aspergillus section Nigri reveals drivers in fungal speciation.</title>
        <authorList>
            <consortium name="DOE Joint Genome Institute"/>
            <person name="Vesth T.C."/>
            <person name="Nybo J."/>
            <person name="Theobald S."/>
            <person name="Brandl J."/>
            <person name="Frisvad J.C."/>
            <person name="Nielsen K.F."/>
            <person name="Lyhne E.K."/>
            <person name="Kogle M.E."/>
            <person name="Kuo A."/>
            <person name="Riley R."/>
            <person name="Clum A."/>
            <person name="Nolan M."/>
            <person name="Lipzen A."/>
            <person name="Salamov A."/>
            <person name="Henrissat B."/>
            <person name="Wiebenga A."/>
            <person name="De vries R.P."/>
            <person name="Grigoriev I.V."/>
            <person name="Mortensen U.H."/>
            <person name="Andersen M.R."/>
            <person name="Baker S.E."/>
        </authorList>
    </citation>
    <scope>NUCLEOTIDE SEQUENCE</scope>
    <source>
        <strain evidence="1">CBS 115574</strain>
    </source>
</reference>
<dbReference type="EMBL" id="KZ824586">
    <property type="protein sequence ID" value="RAK83642.1"/>
    <property type="molecule type" value="Genomic_DNA"/>
</dbReference>
<gene>
    <name evidence="1" type="ORF">BO79DRAFT_277610</name>
</gene>
<protein>
    <submittedName>
        <fullName evidence="1">Aldehyde dehydrogenase</fullName>
    </submittedName>
</protein>
<proteinExistence type="predicted"/>
<sequence>MAPAFASSLKDPSLFVEKSYIDGQWVPSQSNKTFNVYNPATDEIIGTCPESNTDDVNAAITAAAKAFPLWRSQSGRQRGRILRRLFDLIVENKEDIGRVITAENGKAKGDAEGEALFSAGFFEWFSEEAPRIYGDVIPHSNPSSRTQVLKEPVGVCGLITPWNFPMAMGARKVAAALAAGCTVVLKSDGLTPFSSNVLAVLAERAGVPKGVLNVVTALENTPTLGLELCQSDIVKKISFTGSTRVGKLLMQQSSSTLKKLSLELGGNAPFIVFDDADIETAVTSAMISKFKVTGQTCVCANRFFVQEGIYDRFSQRLVEEVKKCEVGNGQDVAVTHGPLTNGVAKTQEHIKDAVSKGASVLLGGNTLSSVGKNFHELTILGNVNDSMNVATEETFGPVAALAKFSTEDEVVRRANNCEVGLASYLITSDLGKAHRVSEQLEFGMVAINTGVISDWAAPRFGGVKHSGMGREGSKYGIDDYVNIKMVVTGGINTARSANL</sequence>
<evidence type="ECO:0000313" key="2">
    <source>
        <dbReference type="Proteomes" id="UP000249748"/>
    </source>
</evidence>
<accession>A0ACD1I0R4</accession>